<dbReference type="InterPro" id="IPR010209">
    <property type="entry name" value="Ion_transpt_RnfG/RsxG"/>
</dbReference>
<dbReference type="PROSITE" id="PS51257">
    <property type="entry name" value="PROKAR_LIPOPROTEIN"/>
    <property type="match status" value="1"/>
</dbReference>
<evidence type="ECO:0000256" key="1">
    <source>
        <dbReference type="ARBA" id="ARBA00022448"/>
    </source>
</evidence>
<feature type="domain" description="FMN-binding" evidence="6">
    <location>
        <begin position="94"/>
        <end position="176"/>
    </location>
</feature>
<dbReference type="Pfam" id="PF04205">
    <property type="entry name" value="FMN_bind"/>
    <property type="match status" value="2"/>
</dbReference>
<gene>
    <name evidence="7" type="ORF">IAA16_00625</name>
</gene>
<name>A0A9E2L0A2_9SPIR</name>
<evidence type="ECO:0000313" key="8">
    <source>
        <dbReference type="Proteomes" id="UP000823914"/>
    </source>
</evidence>
<dbReference type="EMBL" id="JAHLFV010000013">
    <property type="protein sequence ID" value="MBU3849052.1"/>
    <property type="molecule type" value="Genomic_DNA"/>
</dbReference>
<dbReference type="SMART" id="SM00900">
    <property type="entry name" value="FMN_bind"/>
    <property type="match status" value="2"/>
</dbReference>
<dbReference type="PANTHER" id="PTHR36118">
    <property type="entry name" value="ION-TRANSLOCATING OXIDOREDUCTASE COMPLEX SUBUNIT G"/>
    <property type="match status" value="1"/>
</dbReference>
<comment type="caution">
    <text evidence="7">The sequence shown here is derived from an EMBL/GenBank/DDBJ whole genome shotgun (WGS) entry which is preliminary data.</text>
</comment>
<dbReference type="InterPro" id="IPR007329">
    <property type="entry name" value="FMN-bd"/>
</dbReference>
<evidence type="ECO:0000259" key="6">
    <source>
        <dbReference type="SMART" id="SM00900"/>
    </source>
</evidence>
<dbReference type="GO" id="GO:0010181">
    <property type="term" value="F:FMN binding"/>
    <property type="evidence" value="ECO:0007669"/>
    <property type="project" value="InterPro"/>
</dbReference>
<keyword evidence="3" id="KW-0285">Flavoprotein</keyword>
<evidence type="ECO:0000313" key="7">
    <source>
        <dbReference type="EMBL" id="MBU3849052.1"/>
    </source>
</evidence>
<feature type="domain" description="FMN-binding" evidence="6">
    <location>
        <begin position="263"/>
        <end position="345"/>
    </location>
</feature>
<evidence type="ECO:0000256" key="4">
    <source>
        <dbReference type="ARBA" id="ARBA00022643"/>
    </source>
</evidence>
<reference evidence="7" key="2">
    <citation type="submission" date="2021-04" db="EMBL/GenBank/DDBJ databases">
        <authorList>
            <person name="Gilroy R."/>
        </authorList>
    </citation>
    <scope>NUCLEOTIDE SEQUENCE</scope>
    <source>
        <strain evidence="7">Gambia15-2214</strain>
    </source>
</reference>
<keyword evidence="4" id="KW-0288">FMN</keyword>
<dbReference type="AlphaFoldDB" id="A0A9E2L0A2"/>
<dbReference type="GO" id="GO:0022900">
    <property type="term" value="P:electron transport chain"/>
    <property type="evidence" value="ECO:0007669"/>
    <property type="project" value="InterPro"/>
</dbReference>
<keyword evidence="5" id="KW-0249">Electron transport</keyword>
<sequence>MKQMLKLGIVLALFASVACVMLALVNNLTSSVIAENKAKEVTQGLTVVFADADSFEPAPNFTPDTATTVKVESLYLAKKGTDVVGAVAQATGPTYDKATILLGMDLNRTLTGLRFLSITDTPGFGQKATEPEFYNQFTGKSANDDFAAGSDIQAISGATITTKGVAQLAKYTAYVAGEYLAQNYGGAAGSGSAPVIQAPATVFTYEEACKSLFPHETYPYAEFVEVDKDLNRIVRNMIVEKQYLVVVDGKTVGAMAAVRGQTYKEGGVVLTAVDMNRNIIGARIIELNDTPNMGQLTLEEDFYSQFAGKPVDGTLSVNGDIDAITGATISSACIADIVKVGAMEAAWVASSRGGTPAPEGSENYPLNEMYLEE</sequence>
<keyword evidence="1" id="KW-0813">Transport</keyword>
<protein>
    <submittedName>
        <fullName evidence="7">FMN-binding protein</fullName>
    </submittedName>
</protein>
<dbReference type="GO" id="GO:0009055">
    <property type="term" value="F:electron transfer activity"/>
    <property type="evidence" value="ECO:0007669"/>
    <property type="project" value="InterPro"/>
</dbReference>
<dbReference type="PANTHER" id="PTHR36118:SF1">
    <property type="entry name" value="ION-TRANSLOCATING OXIDOREDUCTASE COMPLEX SUBUNIT G"/>
    <property type="match status" value="1"/>
</dbReference>
<dbReference type="Proteomes" id="UP000823914">
    <property type="component" value="Unassembled WGS sequence"/>
</dbReference>
<proteinExistence type="predicted"/>
<reference evidence="7" key="1">
    <citation type="journal article" date="2021" name="PeerJ">
        <title>Extensive microbial diversity within the chicken gut microbiome revealed by metagenomics and culture.</title>
        <authorList>
            <person name="Gilroy R."/>
            <person name="Ravi A."/>
            <person name="Getino M."/>
            <person name="Pursley I."/>
            <person name="Horton D.L."/>
            <person name="Alikhan N.F."/>
            <person name="Baker D."/>
            <person name="Gharbi K."/>
            <person name="Hall N."/>
            <person name="Watson M."/>
            <person name="Adriaenssens E.M."/>
            <person name="Foster-Nyarko E."/>
            <person name="Jarju S."/>
            <person name="Secka A."/>
            <person name="Antonio M."/>
            <person name="Oren A."/>
            <person name="Chaudhuri R.R."/>
            <person name="La Ragione R."/>
            <person name="Hildebrand F."/>
            <person name="Pallen M.J."/>
        </authorList>
    </citation>
    <scope>NUCLEOTIDE SEQUENCE</scope>
    <source>
        <strain evidence="7">Gambia15-2214</strain>
    </source>
</reference>
<keyword evidence="2" id="KW-0597">Phosphoprotein</keyword>
<evidence type="ECO:0000256" key="5">
    <source>
        <dbReference type="ARBA" id="ARBA00022982"/>
    </source>
</evidence>
<organism evidence="7 8">
    <name type="scientific">Candidatus Treponema excrementipullorum</name>
    <dbReference type="NCBI Taxonomy" id="2838768"/>
    <lineage>
        <taxon>Bacteria</taxon>
        <taxon>Pseudomonadati</taxon>
        <taxon>Spirochaetota</taxon>
        <taxon>Spirochaetia</taxon>
        <taxon>Spirochaetales</taxon>
        <taxon>Treponemataceae</taxon>
        <taxon>Treponema</taxon>
    </lineage>
</organism>
<accession>A0A9E2L0A2</accession>
<evidence type="ECO:0000256" key="3">
    <source>
        <dbReference type="ARBA" id="ARBA00022630"/>
    </source>
</evidence>
<evidence type="ECO:0000256" key="2">
    <source>
        <dbReference type="ARBA" id="ARBA00022553"/>
    </source>
</evidence>
<dbReference type="GO" id="GO:0005886">
    <property type="term" value="C:plasma membrane"/>
    <property type="evidence" value="ECO:0007669"/>
    <property type="project" value="InterPro"/>
</dbReference>